<dbReference type="InterPro" id="IPR036691">
    <property type="entry name" value="Endo/exonu/phosph_ase_sf"/>
</dbReference>
<feature type="compositionally biased region" description="Basic and acidic residues" evidence="1">
    <location>
        <begin position="361"/>
        <end position="386"/>
    </location>
</feature>
<feature type="compositionally biased region" description="Basic and acidic residues" evidence="1">
    <location>
        <begin position="432"/>
        <end position="444"/>
    </location>
</feature>
<reference evidence="2" key="2">
    <citation type="submission" date="2021-09" db="EMBL/GenBank/DDBJ databases">
        <authorList>
            <person name="Jia N."/>
            <person name="Wang J."/>
            <person name="Shi W."/>
            <person name="Du L."/>
            <person name="Sun Y."/>
            <person name="Zhan W."/>
            <person name="Jiang J."/>
            <person name="Wang Q."/>
            <person name="Zhang B."/>
            <person name="Ji P."/>
            <person name="Sakyi L.B."/>
            <person name="Cui X."/>
            <person name="Yuan T."/>
            <person name="Jiang B."/>
            <person name="Yang W."/>
            <person name="Lam T.T.-Y."/>
            <person name="Chang Q."/>
            <person name="Ding S."/>
            <person name="Wang X."/>
            <person name="Zhu J."/>
            <person name="Ruan X."/>
            <person name="Zhao L."/>
            <person name="Wei J."/>
            <person name="Que T."/>
            <person name="Du C."/>
            <person name="Cheng J."/>
            <person name="Dai P."/>
            <person name="Han X."/>
            <person name="Huang E."/>
            <person name="Gao Y."/>
            <person name="Liu J."/>
            <person name="Shao H."/>
            <person name="Ye R."/>
            <person name="Li L."/>
            <person name="Wei W."/>
            <person name="Wang X."/>
            <person name="Wang C."/>
            <person name="Huo Q."/>
            <person name="Li W."/>
            <person name="Guo W."/>
            <person name="Chen H."/>
            <person name="Chen S."/>
            <person name="Zhou L."/>
            <person name="Zhou L."/>
            <person name="Ni X."/>
            <person name="Tian J."/>
            <person name="Zhou Y."/>
            <person name="Sheng Y."/>
            <person name="Liu T."/>
            <person name="Pan Y."/>
            <person name="Xia L."/>
            <person name="Li J."/>
            <person name="Zhao F."/>
            <person name="Cao W."/>
        </authorList>
    </citation>
    <scope>NUCLEOTIDE SEQUENCE</scope>
    <source>
        <strain evidence="2">Rsan-2018</strain>
        <tissue evidence="2">Larvae</tissue>
    </source>
</reference>
<sequence>MPWKVWSASRKYTVSNTTEVSTFKSANSIEAVQTLLETGGLHLGTRTVPLVPVARQAASVTCLYLPCYVPDNEVVTGLMPVTTYGTTLRIEEARYKDRLRIPTGTRRIEMDMRQQDPLPKFARVGGHRATPRVSRCASPLPPLQPRGCGVFGHRTDTWTEPCRRCGGAHASVEFTARKTYSMAAAMDVDEFPTLGAAPAAGQTQCRLTTLHPAKRLKPNEDGPEPNEQGVKRGRGDDDSASAVTWASVDDMVVRESGVEEGPGDGKEDRSAACKGSQGERKLGLKGKTGPQTVPRRKAPGGTRKETMTTPNDKHPNSSVEQEKSVKAPGGEDAPKQPKLSISSRQQPLSESASQYGGATQQRDREGAQHGVQHGEAEGKPSRKDKMATAAVEAQKTIATSSSDELEPCELVINERAPKLPDSMAHSVATVVDADRRRPRAEQPKRRLRRRPRRNSLPVTQALGPGTKKVRRDVAGRLRGRTAGREHEQATSKQHPSKKPVADDMDTDSDIFLLGECFPCFPRHHVFPRPPSSTRHRRLAEHFQKRRGHARVDRVYVTPSVQTAVVDCQAVDPPLYALGISDHRSVVVSLKVKDRSPYRHSCREDNRLFSYETARASLRNRLAASINDRS</sequence>
<evidence type="ECO:0000313" key="3">
    <source>
        <dbReference type="Proteomes" id="UP000821837"/>
    </source>
</evidence>
<accession>A0A9D4SMQ3</accession>
<dbReference type="EMBL" id="JABSTV010001255">
    <property type="protein sequence ID" value="KAH7934876.1"/>
    <property type="molecule type" value="Genomic_DNA"/>
</dbReference>
<feature type="compositionally biased region" description="Basic and acidic residues" evidence="1">
    <location>
        <begin position="302"/>
        <end position="325"/>
    </location>
</feature>
<reference evidence="2" key="1">
    <citation type="journal article" date="2020" name="Cell">
        <title>Large-Scale Comparative Analyses of Tick Genomes Elucidate Their Genetic Diversity and Vector Capacities.</title>
        <authorList>
            <consortium name="Tick Genome and Microbiome Consortium (TIGMIC)"/>
            <person name="Jia N."/>
            <person name="Wang J."/>
            <person name="Shi W."/>
            <person name="Du L."/>
            <person name="Sun Y."/>
            <person name="Zhan W."/>
            <person name="Jiang J.F."/>
            <person name="Wang Q."/>
            <person name="Zhang B."/>
            <person name="Ji P."/>
            <person name="Bell-Sakyi L."/>
            <person name="Cui X.M."/>
            <person name="Yuan T.T."/>
            <person name="Jiang B.G."/>
            <person name="Yang W.F."/>
            <person name="Lam T.T."/>
            <person name="Chang Q.C."/>
            <person name="Ding S.J."/>
            <person name="Wang X.J."/>
            <person name="Zhu J.G."/>
            <person name="Ruan X.D."/>
            <person name="Zhao L."/>
            <person name="Wei J.T."/>
            <person name="Ye R.Z."/>
            <person name="Que T.C."/>
            <person name="Du C.H."/>
            <person name="Zhou Y.H."/>
            <person name="Cheng J.X."/>
            <person name="Dai P.F."/>
            <person name="Guo W.B."/>
            <person name="Han X.H."/>
            <person name="Huang E.J."/>
            <person name="Li L.F."/>
            <person name="Wei W."/>
            <person name="Gao Y.C."/>
            <person name="Liu J.Z."/>
            <person name="Shao H.Z."/>
            <person name="Wang X."/>
            <person name="Wang C.C."/>
            <person name="Yang T.C."/>
            <person name="Huo Q.B."/>
            <person name="Li W."/>
            <person name="Chen H.Y."/>
            <person name="Chen S.E."/>
            <person name="Zhou L.G."/>
            <person name="Ni X.B."/>
            <person name="Tian J.H."/>
            <person name="Sheng Y."/>
            <person name="Liu T."/>
            <person name="Pan Y.S."/>
            <person name="Xia L.Y."/>
            <person name="Li J."/>
            <person name="Zhao F."/>
            <person name="Cao W.C."/>
        </authorList>
    </citation>
    <scope>NUCLEOTIDE SEQUENCE</scope>
    <source>
        <strain evidence="2">Rsan-2018</strain>
    </source>
</reference>
<feature type="compositionally biased region" description="Basic and acidic residues" evidence="1">
    <location>
        <begin position="251"/>
        <end position="282"/>
    </location>
</feature>
<organism evidence="2 3">
    <name type="scientific">Rhipicephalus sanguineus</name>
    <name type="common">Brown dog tick</name>
    <name type="synonym">Ixodes sanguineus</name>
    <dbReference type="NCBI Taxonomy" id="34632"/>
    <lineage>
        <taxon>Eukaryota</taxon>
        <taxon>Metazoa</taxon>
        <taxon>Ecdysozoa</taxon>
        <taxon>Arthropoda</taxon>
        <taxon>Chelicerata</taxon>
        <taxon>Arachnida</taxon>
        <taxon>Acari</taxon>
        <taxon>Parasitiformes</taxon>
        <taxon>Ixodida</taxon>
        <taxon>Ixodoidea</taxon>
        <taxon>Ixodidae</taxon>
        <taxon>Rhipicephalinae</taxon>
        <taxon>Rhipicephalus</taxon>
        <taxon>Rhipicephalus</taxon>
    </lineage>
</organism>
<evidence type="ECO:0000313" key="2">
    <source>
        <dbReference type="EMBL" id="KAH7934876.1"/>
    </source>
</evidence>
<comment type="caution">
    <text evidence="2">The sequence shown here is derived from an EMBL/GenBank/DDBJ whole genome shotgun (WGS) entry which is preliminary data.</text>
</comment>
<keyword evidence="3" id="KW-1185">Reference proteome</keyword>
<protein>
    <submittedName>
        <fullName evidence="2">Uncharacterized protein</fullName>
    </submittedName>
</protein>
<feature type="region of interest" description="Disordered" evidence="1">
    <location>
        <begin position="211"/>
        <end position="504"/>
    </location>
</feature>
<dbReference type="AlphaFoldDB" id="A0A9D4SMQ3"/>
<evidence type="ECO:0000256" key="1">
    <source>
        <dbReference type="SAM" id="MobiDB-lite"/>
    </source>
</evidence>
<name>A0A9D4SMQ3_RHISA</name>
<dbReference type="Proteomes" id="UP000821837">
    <property type="component" value="Unassembled WGS sequence"/>
</dbReference>
<proteinExistence type="predicted"/>
<dbReference type="SUPFAM" id="SSF56219">
    <property type="entry name" value="DNase I-like"/>
    <property type="match status" value="1"/>
</dbReference>
<feature type="compositionally biased region" description="Polar residues" evidence="1">
    <location>
        <begin position="339"/>
        <end position="360"/>
    </location>
</feature>
<gene>
    <name evidence="2" type="ORF">HPB52_001700</name>
</gene>